<sequence>MIALLRESLKYLLVIALFVAALATVNHLAYQRGASDALLAVAEQQNSDNKRDFSAFQEALHQQFAQAQQWNERLSNLLAERAKDNAHTTKELKDALKKTQTARQSCQLDDDVMQQLNAAQTRAASTTRDGFARDAERLLPRPETRGEQ</sequence>
<evidence type="ECO:0000313" key="4">
    <source>
        <dbReference type="Proteomes" id="UP000179588"/>
    </source>
</evidence>
<protein>
    <recommendedName>
        <fullName evidence="5">Phage lysis regulatory protein, LysB family</fullName>
    </recommendedName>
</protein>
<reference evidence="3 4" key="1">
    <citation type="submission" date="2016-03" db="EMBL/GenBank/DDBJ databases">
        <title>Genome sequence of Providencia stuartii strain, isolated from the salivary glands of larval Lucilia sericata.</title>
        <authorList>
            <person name="Yuan Y."/>
            <person name="Zhang Y."/>
            <person name="Fu S."/>
            <person name="Crippen T.L."/>
            <person name="Visi D."/>
            <person name="Benbow M.E."/>
            <person name="Allen M."/>
            <person name="Tomberlin J.K."/>
            <person name="Sze S.-H."/>
            <person name="Tarone A.M."/>
        </authorList>
    </citation>
    <scope>NUCLEOTIDE SEQUENCE [LARGE SCALE GENOMIC DNA]</scope>
    <source>
        <strain evidence="3 4">Crippen</strain>
    </source>
</reference>
<proteinExistence type="predicted"/>
<dbReference type="Proteomes" id="UP000179588">
    <property type="component" value="Unassembled WGS sequence"/>
</dbReference>
<evidence type="ECO:0000313" key="3">
    <source>
        <dbReference type="EMBL" id="OHT25828.1"/>
    </source>
</evidence>
<organism evidence="3 4">
    <name type="scientific">Providencia stuartii</name>
    <dbReference type="NCBI Taxonomy" id="588"/>
    <lineage>
        <taxon>Bacteria</taxon>
        <taxon>Pseudomonadati</taxon>
        <taxon>Pseudomonadota</taxon>
        <taxon>Gammaproteobacteria</taxon>
        <taxon>Enterobacterales</taxon>
        <taxon>Morganellaceae</taxon>
        <taxon>Providencia</taxon>
    </lineage>
</organism>
<dbReference type="AlphaFoldDB" id="A0A1S1HUV9"/>
<keyword evidence="1" id="KW-0175">Coiled coil</keyword>
<comment type="caution">
    <text evidence="3">The sequence shown here is derived from an EMBL/GenBank/DDBJ whole genome shotgun (WGS) entry which is preliminary data.</text>
</comment>
<dbReference type="EMBL" id="LVIE01000001">
    <property type="protein sequence ID" value="OHT25828.1"/>
    <property type="molecule type" value="Genomic_DNA"/>
</dbReference>
<name>A0A1S1HUV9_PROST</name>
<accession>A0A1S1HUV9</accession>
<evidence type="ECO:0000256" key="1">
    <source>
        <dbReference type="SAM" id="Coils"/>
    </source>
</evidence>
<feature type="coiled-coil region" evidence="1">
    <location>
        <begin position="60"/>
        <end position="99"/>
    </location>
</feature>
<evidence type="ECO:0000256" key="2">
    <source>
        <dbReference type="SAM" id="MobiDB-lite"/>
    </source>
</evidence>
<feature type="region of interest" description="Disordered" evidence="2">
    <location>
        <begin position="117"/>
        <end position="148"/>
    </location>
</feature>
<gene>
    <name evidence="3" type="ORF">A3Q29_00225</name>
</gene>
<feature type="compositionally biased region" description="Polar residues" evidence="2">
    <location>
        <begin position="117"/>
        <end position="128"/>
    </location>
</feature>
<evidence type="ECO:0008006" key="5">
    <source>
        <dbReference type="Google" id="ProtNLM"/>
    </source>
</evidence>
<feature type="compositionally biased region" description="Basic and acidic residues" evidence="2">
    <location>
        <begin position="130"/>
        <end position="148"/>
    </location>
</feature>
<keyword evidence="4" id="KW-1185">Reference proteome</keyword>